<dbReference type="PROSITE" id="PS00631">
    <property type="entry name" value="CYTOSOL_AP"/>
    <property type="match status" value="1"/>
</dbReference>
<dbReference type="GO" id="GO:0030145">
    <property type="term" value="F:manganese ion binding"/>
    <property type="evidence" value="ECO:0007669"/>
    <property type="project" value="UniProtKB-UniRule"/>
</dbReference>
<proteinExistence type="inferred from homology"/>
<dbReference type="NCBIfam" id="NF002074">
    <property type="entry name" value="PRK00913.1-4"/>
    <property type="match status" value="1"/>
</dbReference>
<name>A0A4Y7XDI6_9GAMM</name>
<evidence type="ECO:0000313" key="12">
    <source>
        <dbReference type="Proteomes" id="UP000297834"/>
    </source>
</evidence>
<dbReference type="PANTHER" id="PTHR11963">
    <property type="entry name" value="LEUCINE AMINOPEPTIDASE-RELATED"/>
    <property type="match status" value="1"/>
</dbReference>
<feature type="active site" evidence="9">
    <location>
        <position position="282"/>
    </location>
</feature>
<dbReference type="Gene3D" id="3.40.220.10">
    <property type="entry name" value="Leucine Aminopeptidase, subunit E, domain 1"/>
    <property type="match status" value="1"/>
</dbReference>
<feature type="binding site" evidence="9">
    <location>
        <position position="354"/>
    </location>
    <ligand>
        <name>Mn(2+)</name>
        <dbReference type="ChEBI" id="CHEBI:29035"/>
        <label>2</label>
    </ligand>
</feature>
<dbReference type="EC" id="3.4.11.10" evidence="9"/>
<feature type="domain" description="Cytosol aminopeptidase" evidence="10">
    <location>
        <begin position="350"/>
        <end position="357"/>
    </location>
</feature>
<dbReference type="EC" id="3.4.11.1" evidence="9"/>
<dbReference type="RefSeq" id="WP_134244313.1">
    <property type="nucleotide sequence ID" value="NZ_SNTY01000025.1"/>
</dbReference>
<dbReference type="GO" id="GO:0070006">
    <property type="term" value="F:metalloaminopeptidase activity"/>
    <property type="evidence" value="ECO:0007669"/>
    <property type="project" value="InterPro"/>
</dbReference>
<evidence type="ECO:0000259" key="10">
    <source>
        <dbReference type="PROSITE" id="PS00631"/>
    </source>
</evidence>
<sequence length="506" mass="54324">MKLNLQNKLLPTSDTTAASTANSNATLVLILDQETLVQSHDQLPSDVQQQLTTQIERAQFKAKLGETLPVYQLNNADFSQVLLVGAGELEKMTAGQAQTLATSIYKALANRTAQAVISLDALADQTLEPFVLALSNAAYRFDTYKSKKSEAILDSIVLHSTRADELQSRIDYLQAVAKGQSLARDVGNQPANVCHPEYMAEQALQLAQQYPDLLSVSVLDEAAMQELGMNALLAVSKGSEREARLVILEYKGKPDDFQSESGKPVVLVGKGITFDTGGISIKPAAGMDEMKFDMCGAASVLGTLQALCEARLPINVVGTLVCAENMPSGRATRPGDIVTTMSGQTVEILNTDAEGRLVLCDALTYIKRFNPDTVIDIATLTGACVVALGKVLAGLFSPDDALASELLEAGQTAHDRVWRMPVIDDYQELLDSPIADMGNIGGPYGGAITAACFLQRFTKEYRWAHLDIAGVAWLSGSNKGATGRPVPLLMEFLRTRSQASQGQNVQ</sequence>
<evidence type="ECO:0000256" key="8">
    <source>
        <dbReference type="ARBA" id="ARBA00023211"/>
    </source>
</evidence>
<feature type="binding site" evidence="9">
    <location>
        <position position="354"/>
    </location>
    <ligand>
        <name>Mn(2+)</name>
        <dbReference type="ChEBI" id="CHEBI:29035"/>
        <label>1</label>
    </ligand>
</feature>
<dbReference type="CDD" id="cd00433">
    <property type="entry name" value="Peptidase_M17"/>
    <property type="match status" value="1"/>
</dbReference>
<dbReference type="OrthoDB" id="9809354at2"/>
<evidence type="ECO:0000256" key="5">
    <source>
        <dbReference type="ARBA" id="ARBA00022670"/>
    </source>
</evidence>
<keyword evidence="5 9" id="KW-0645">Protease</keyword>
<comment type="function">
    <text evidence="9">Presumably involved in the processing and regular turnover of intracellular proteins. Catalyzes the removal of unsubstituted N-terminal amino acids from various peptides.</text>
</comment>
<organism evidence="11 12">
    <name type="scientific">Alkanindiges illinoisensis</name>
    <dbReference type="NCBI Taxonomy" id="197183"/>
    <lineage>
        <taxon>Bacteria</taxon>
        <taxon>Pseudomonadati</taxon>
        <taxon>Pseudomonadota</taxon>
        <taxon>Gammaproteobacteria</taxon>
        <taxon>Moraxellales</taxon>
        <taxon>Moraxellaceae</taxon>
        <taxon>Alkanindiges</taxon>
    </lineage>
</organism>
<evidence type="ECO:0000256" key="2">
    <source>
        <dbReference type="ARBA" id="ARBA00000967"/>
    </source>
</evidence>
<dbReference type="InterPro" id="IPR023042">
    <property type="entry name" value="Peptidase_M17_leu_NH2_pept"/>
</dbReference>
<evidence type="ECO:0000313" key="11">
    <source>
        <dbReference type="EMBL" id="TEU26867.1"/>
    </source>
</evidence>
<dbReference type="NCBIfam" id="NF002073">
    <property type="entry name" value="PRK00913.1-2"/>
    <property type="match status" value="1"/>
</dbReference>
<dbReference type="EMBL" id="SNTY01000025">
    <property type="protein sequence ID" value="TEU26867.1"/>
    <property type="molecule type" value="Genomic_DNA"/>
</dbReference>
<protein>
    <recommendedName>
        <fullName evidence="9">Probable cytosol aminopeptidase</fullName>
        <ecNumber evidence="9">3.4.11.1</ecNumber>
    </recommendedName>
    <alternativeName>
        <fullName evidence="9">Leucine aminopeptidase</fullName>
        <shortName evidence="9">LAP</shortName>
        <ecNumber evidence="9">3.4.11.10</ecNumber>
    </alternativeName>
    <alternativeName>
        <fullName evidence="9">Leucyl aminopeptidase</fullName>
    </alternativeName>
</protein>
<comment type="similarity">
    <text evidence="3 9">Belongs to the peptidase M17 family.</text>
</comment>
<dbReference type="NCBIfam" id="NF002077">
    <property type="entry name" value="PRK00913.2-4"/>
    <property type="match status" value="1"/>
</dbReference>
<dbReference type="PANTHER" id="PTHR11963:SF23">
    <property type="entry name" value="CYTOSOL AMINOPEPTIDASE"/>
    <property type="match status" value="1"/>
</dbReference>
<evidence type="ECO:0000256" key="7">
    <source>
        <dbReference type="ARBA" id="ARBA00022801"/>
    </source>
</evidence>
<dbReference type="GO" id="GO:0006508">
    <property type="term" value="P:proteolysis"/>
    <property type="evidence" value="ECO:0007669"/>
    <property type="project" value="UniProtKB-KW"/>
</dbReference>
<dbReference type="Gene3D" id="3.40.630.10">
    <property type="entry name" value="Zn peptidases"/>
    <property type="match status" value="1"/>
</dbReference>
<dbReference type="PRINTS" id="PR00481">
    <property type="entry name" value="LAMNOPPTDASE"/>
</dbReference>
<dbReference type="Proteomes" id="UP000297834">
    <property type="component" value="Unassembled WGS sequence"/>
</dbReference>
<feature type="binding site" evidence="9">
    <location>
        <position position="275"/>
    </location>
    <ligand>
        <name>Mn(2+)</name>
        <dbReference type="ChEBI" id="CHEBI:29035"/>
        <label>1</label>
    </ligand>
</feature>
<feature type="active site" evidence="9">
    <location>
        <position position="356"/>
    </location>
</feature>
<keyword evidence="9" id="KW-0963">Cytoplasm</keyword>
<dbReference type="InterPro" id="IPR000819">
    <property type="entry name" value="Peptidase_M17_C"/>
</dbReference>
<keyword evidence="12" id="KW-1185">Reference proteome</keyword>
<dbReference type="GO" id="GO:0005737">
    <property type="term" value="C:cytoplasm"/>
    <property type="evidence" value="ECO:0007669"/>
    <property type="project" value="UniProtKB-SubCell"/>
</dbReference>
<evidence type="ECO:0000256" key="3">
    <source>
        <dbReference type="ARBA" id="ARBA00009528"/>
    </source>
</evidence>
<feature type="binding site" evidence="9">
    <location>
        <position position="293"/>
    </location>
    <ligand>
        <name>Mn(2+)</name>
        <dbReference type="ChEBI" id="CHEBI:29035"/>
        <label>2</label>
    </ligand>
</feature>
<keyword evidence="8 9" id="KW-0464">Manganese</keyword>
<dbReference type="FunFam" id="3.40.630.10:FF:000004">
    <property type="entry name" value="Probable cytosol aminopeptidase"/>
    <property type="match status" value="1"/>
</dbReference>
<evidence type="ECO:0000256" key="6">
    <source>
        <dbReference type="ARBA" id="ARBA00022723"/>
    </source>
</evidence>
<comment type="catalytic activity">
    <reaction evidence="2 9">
        <text>Release of an N-terminal amino acid, preferentially leucine, but not glutamic or aspartic acids.</text>
        <dbReference type="EC" id="3.4.11.10"/>
    </reaction>
</comment>
<evidence type="ECO:0000256" key="9">
    <source>
        <dbReference type="HAMAP-Rule" id="MF_00181"/>
    </source>
</evidence>
<gene>
    <name evidence="9" type="primary">pepA</name>
    <name evidence="11" type="ORF">E2B99_07620</name>
</gene>
<keyword evidence="6 9" id="KW-0479">Metal-binding</keyword>
<feature type="binding site" evidence="9">
    <location>
        <position position="352"/>
    </location>
    <ligand>
        <name>Mn(2+)</name>
        <dbReference type="ChEBI" id="CHEBI:29035"/>
        <label>1</label>
    </ligand>
</feature>
<keyword evidence="4 9" id="KW-0031">Aminopeptidase</keyword>
<feature type="binding site" evidence="9">
    <location>
        <position position="275"/>
    </location>
    <ligand>
        <name>Mn(2+)</name>
        <dbReference type="ChEBI" id="CHEBI:29035"/>
        <label>2</label>
    </ligand>
</feature>
<dbReference type="Pfam" id="PF02789">
    <property type="entry name" value="Peptidase_M17_N"/>
    <property type="match status" value="1"/>
</dbReference>
<dbReference type="Pfam" id="PF00883">
    <property type="entry name" value="Peptidase_M17"/>
    <property type="match status" value="1"/>
</dbReference>
<dbReference type="SUPFAM" id="SSF53187">
    <property type="entry name" value="Zn-dependent exopeptidases"/>
    <property type="match status" value="1"/>
</dbReference>
<dbReference type="InterPro" id="IPR043472">
    <property type="entry name" value="Macro_dom-like"/>
</dbReference>
<dbReference type="InterPro" id="IPR008283">
    <property type="entry name" value="Peptidase_M17_N"/>
</dbReference>
<reference evidence="11 12" key="1">
    <citation type="submission" date="2019-03" db="EMBL/GenBank/DDBJ databases">
        <title>Alkanindiges illinoisensis: a potential pathogenic isolated from ascites of a gastric cancer patient with abdominal metastasis.</title>
        <authorList>
            <person name="Hu X."/>
            <person name="Yang B."/>
            <person name="Yan X."/>
            <person name="Lin L."/>
            <person name="Zhao H."/>
            <person name="Zhou F."/>
            <person name="Su B."/>
            <person name="Chen J."/>
            <person name="Rui Y."/>
            <person name="Wang Q."/>
            <person name="Zheng L."/>
        </authorList>
    </citation>
    <scope>NUCLEOTIDE SEQUENCE [LARGE SCALE GENOMIC DNA]</scope>
    <source>
        <strain evidence="11 12">NFYY 23406</strain>
    </source>
</reference>
<comment type="cofactor">
    <cofactor evidence="9">
        <name>Mn(2+)</name>
        <dbReference type="ChEBI" id="CHEBI:29035"/>
    </cofactor>
    <text evidence="9">Binds 2 manganese ions per subunit.</text>
</comment>
<dbReference type="InterPro" id="IPR011356">
    <property type="entry name" value="Leucine_aapep/pepB"/>
</dbReference>
<comment type="caution">
    <text evidence="11">The sequence shown here is derived from an EMBL/GenBank/DDBJ whole genome shotgun (WGS) entry which is preliminary data.</text>
</comment>
<evidence type="ECO:0000256" key="1">
    <source>
        <dbReference type="ARBA" id="ARBA00000135"/>
    </source>
</evidence>
<comment type="subcellular location">
    <subcellularLocation>
        <location evidence="9">Cytoplasm</location>
    </subcellularLocation>
</comment>
<evidence type="ECO:0000256" key="4">
    <source>
        <dbReference type="ARBA" id="ARBA00022438"/>
    </source>
</evidence>
<comment type="catalytic activity">
    <reaction evidence="1 9">
        <text>Release of an N-terminal amino acid, Xaa-|-Yaa-, in which Xaa is preferably Leu, but may be other amino acids including Pro although not Arg or Lys, and Yaa may be Pro. Amino acid amides and methyl esters are also readily hydrolyzed, but rates on arylamides are exceedingly low.</text>
        <dbReference type="EC" id="3.4.11.1"/>
    </reaction>
</comment>
<dbReference type="HAMAP" id="MF_00181">
    <property type="entry name" value="Cytosol_peptidase_M17"/>
    <property type="match status" value="1"/>
</dbReference>
<dbReference type="SUPFAM" id="SSF52949">
    <property type="entry name" value="Macro domain-like"/>
    <property type="match status" value="1"/>
</dbReference>
<dbReference type="STRING" id="1120977.GCA_000619845_02568"/>
<dbReference type="AlphaFoldDB" id="A0A4Y7XDI6"/>
<feature type="binding site" evidence="9">
    <location>
        <position position="270"/>
    </location>
    <ligand>
        <name>Mn(2+)</name>
        <dbReference type="ChEBI" id="CHEBI:29035"/>
        <label>2</label>
    </ligand>
</feature>
<accession>A0A4Y7XDI6</accession>
<keyword evidence="7 9" id="KW-0378">Hydrolase</keyword>